<dbReference type="Pfam" id="PF03435">
    <property type="entry name" value="Sacchrp_dh_NADP"/>
    <property type="match status" value="1"/>
</dbReference>
<keyword evidence="4" id="KW-1185">Reference proteome</keyword>
<dbReference type="RefSeq" id="WP_095681098.1">
    <property type="nucleotide sequence ID" value="NZ_CP016768.2"/>
</dbReference>
<dbReference type="Proteomes" id="UP000217153">
    <property type="component" value="Chromosome"/>
</dbReference>
<dbReference type="EMBL" id="CP016768">
    <property type="protein sequence ID" value="ASY09794.1"/>
    <property type="molecule type" value="Genomic_DNA"/>
</dbReference>
<feature type="domain" description="Saccharopine dehydrogenase NADP binding" evidence="1">
    <location>
        <begin position="9"/>
        <end position="150"/>
    </location>
</feature>
<name>A0A249JZ43_9ACTN</name>
<proteinExistence type="predicted"/>
<protein>
    <submittedName>
        <fullName evidence="3">Homospermidine synthase</fullName>
    </submittedName>
</protein>
<sequence>MAARFSNRVLVLGAGSVSQCVLPLLIEHLVDAKQITIADMRDNRSRVSEAIAAGAVYVQDQLTRENMDQFLSKYLSAGDFLLDLAWNIDANEIIGWAHDHGVIYLNTSIEEWDPYAAGATRNPTERTLYWRHMKLRKLTDTWGGKGPTAIVEHGANPGLVSHLTKKALFDIATAAIKDGKAAAGVAEALASENFPTLAQKLGVKVIHIAERDTQISDKPKQVNEFVNTWSVEGFYEEGIAPAEMGWGTHEKTLPVNAYQHPDGPKNQICIAQPGATTWVRSWVPNMETTGMVIRHGEAFTISDHLTVWDASKAVYRPTVHYAYCPTDAAVASMHELQMRQWDLTPNQRIMNEEIIDGDDRLGVLLMGHPYKSWWTGSLLNIHDSRKLVPKQSATTVQVASSVYAAVAWAMANPNSGYLVPDDLPWREVLGYAEKYWGGYHSAAADWDPLMHRNDLFKGWNNRKYDESDPWQFSNFLV</sequence>
<dbReference type="InterPro" id="IPR023181">
    <property type="entry name" value="Homospermid_syn-like_C"/>
</dbReference>
<dbReference type="InterPro" id="IPR032095">
    <property type="entry name" value="Sacchrp_dh-like_C"/>
</dbReference>
<dbReference type="Gene3D" id="3.40.50.720">
    <property type="entry name" value="NAD(P)-binding Rossmann-like Domain"/>
    <property type="match status" value="1"/>
</dbReference>
<organism evidence="3 4">
    <name type="scientific">Candidatus Nanopelagicus limnae</name>
    <dbReference type="NCBI Taxonomy" id="1884634"/>
    <lineage>
        <taxon>Bacteria</taxon>
        <taxon>Bacillati</taxon>
        <taxon>Actinomycetota</taxon>
        <taxon>Actinomycetes</taxon>
        <taxon>Candidatus Nanopelagicales</taxon>
        <taxon>Candidatus Nanopelagicaceae</taxon>
        <taxon>Candidatus Nanopelagicus</taxon>
    </lineage>
</organism>
<evidence type="ECO:0000313" key="3">
    <source>
        <dbReference type="EMBL" id="ASY09794.1"/>
    </source>
</evidence>
<dbReference type="Gene3D" id="3.30.360.30">
    <property type="entry name" value="homospermidine synthase like"/>
    <property type="match status" value="1"/>
</dbReference>
<evidence type="ECO:0000313" key="4">
    <source>
        <dbReference type="Proteomes" id="UP000217153"/>
    </source>
</evidence>
<feature type="domain" description="Saccharopine dehydrogenase-like C-terminal" evidence="2">
    <location>
        <begin position="154"/>
        <end position="424"/>
    </location>
</feature>
<evidence type="ECO:0000259" key="2">
    <source>
        <dbReference type="Pfam" id="PF16653"/>
    </source>
</evidence>
<dbReference type="InterPro" id="IPR005097">
    <property type="entry name" value="Sacchrp_dh_NADP-bd"/>
</dbReference>
<dbReference type="OrthoDB" id="9767495at2"/>
<dbReference type="Pfam" id="PF16653">
    <property type="entry name" value="Sacchrp_dh_C"/>
    <property type="match status" value="1"/>
</dbReference>
<gene>
    <name evidence="3" type="ORF">B1s21122_05650</name>
</gene>
<evidence type="ECO:0000259" key="1">
    <source>
        <dbReference type="Pfam" id="PF03435"/>
    </source>
</evidence>
<dbReference type="AlphaFoldDB" id="A0A249JZ43"/>
<dbReference type="KEGG" id="abam:B1s21122_05650"/>
<accession>A0A249JZ43</accession>
<reference evidence="4" key="1">
    <citation type="submission" date="2016-10" db="EMBL/GenBank/DDBJ databases">
        <title>High microdiversification within the ubiquitous acI lineage of Actinobacteria.</title>
        <authorList>
            <person name="Neuenschwander S.M."/>
            <person name="Salcher M."/>
            <person name="Ghai R."/>
            <person name="Pernthaler J."/>
        </authorList>
    </citation>
    <scope>NUCLEOTIDE SEQUENCE [LARGE SCALE GENOMIC DNA]</scope>
</reference>